<protein>
    <recommendedName>
        <fullName evidence="3 8">3-deoxy-D-manno-octulosonic acid transferase</fullName>
        <shortName evidence="8">Kdo transferase</shortName>
        <ecNumber evidence="2 8">2.4.99.12</ecNumber>
    </recommendedName>
    <alternativeName>
        <fullName evidence="5 8">Lipid IV(A) 3-deoxy-D-manno-octulosonic acid transferase</fullName>
    </alternativeName>
</protein>
<dbReference type="GO" id="GO:0009244">
    <property type="term" value="P:lipopolysaccharide core region biosynthetic process"/>
    <property type="evidence" value="ECO:0007669"/>
    <property type="project" value="UniProtKB-UniRule"/>
</dbReference>
<evidence type="ECO:0000256" key="8">
    <source>
        <dbReference type="RuleBase" id="RU365103"/>
    </source>
</evidence>
<dbReference type="AlphaFoldDB" id="A0A1L3J5E9"/>
<dbReference type="RefSeq" id="WP_072552970.1">
    <property type="nucleotide sequence ID" value="NZ_CP018153.1"/>
</dbReference>
<accession>A0A1L3J5E9</accession>
<evidence type="ECO:0000313" key="10">
    <source>
        <dbReference type="EMBL" id="APG60324.1"/>
    </source>
</evidence>
<dbReference type="EC" id="2.4.99.12" evidence="2 8"/>
<dbReference type="InterPro" id="IPR007507">
    <property type="entry name" value="Glycos_transf_N"/>
</dbReference>
<evidence type="ECO:0000256" key="3">
    <source>
        <dbReference type="ARBA" id="ARBA00019077"/>
    </source>
</evidence>
<name>A0A1L3J5E9_9FLAO</name>
<evidence type="ECO:0000259" key="9">
    <source>
        <dbReference type="Pfam" id="PF04413"/>
    </source>
</evidence>
<dbReference type="Gene3D" id="3.40.50.2000">
    <property type="entry name" value="Glycogen Phosphorylase B"/>
    <property type="match status" value="1"/>
</dbReference>
<dbReference type="OrthoDB" id="9789797at2"/>
<dbReference type="EMBL" id="CP018153">
    <property type="protein sequence ID" value="APG60324.1"/>
    <property type="molecule type" value="Genomic_DNA"/>
</dbReference>
<organism evidence="10 11">
    <name type="scientific">Christiangramia salexigens</name>
    <dbReference type="NCBI Taxonomy" id="1913577"/>
    <lineage>
        <taxon>Bacteria</taxon>
        <taxon>Pseudomonadati</taxon>
        <taxon>Bacteroidota</taxon>
        <taxon>Flavobacteriia</taxon>
        <taxon>Flavobacteriales</taxon>
        <taxon>Flavobacteriaceae</taxon>
        <taxon>Christiangramia</taxon>
    </lineage>
</organism>
<keyword evidence="8" id="KW-1003">Cell membrane</keyword>
<dbReference type="UniPathway" id="UPA00958"/>
<dbReference type="GO" id="GO:0043842">
    <property type="term" value="F:Kdo transferase activity"/>
    <property type="evidence" value="ECO:0007669"/>
    <property type="project" value="UniProtKB-EC"/>
</dbReference>
<comment type="subcellular location">
    <subcellularLocation>
        <location evidence="8">Cell membrane</location>
    </subcellularLocation>
</comment>
<feature type="active site" description="Proton acceptor" evidence="7">
    <location>
        <position position="60"/>
    </location>
</feature>
<dbReference type="STRING" id="1913577.LPB144_07840"/>
<evidence type="ECO:0000256" key="1">
    <source>
        <dbReference type="ARBA" id="ARBA00004713"/>
    </source>
</evidence>
<comment type="catalytic activity">
    <reaction evidence="6 8">
        <text>lipid IVA (E. coli) + CMP-3-deoxy-beta-D-manno-octulosonate = alpha-Kdo-(2-&gt;6)-lipid IVA (E. coli) + CMP + H(+)</text>
        <dbReference type="Rhea" id="RHEA:28066"/>
        <dbReference type="ChEBI" id="CHEBI:15378"/>
        <dbReference type="ChEBI" id="CHEBI:58603"/>
        <dbReference type="ChEBI" id="CHEBI:60364"/>
        <dbReference type="ChEBI" id="CHEBI:60377"/>
        <dbReference type="ChEBI" id="CHEBI:85987"/>
        <dbReference type="EC" id="2.4.99.12"/>
    </reaction>
</comment>
<dbReference type="InterPro" id="IPR039901">
    <property type="entry name" value="Kdotransferase"/>
</dbReference>
<dbReference type="GO" id="GO:0009245">
    <property type="term" value="P:lipid A biosynthetic process"/>
    <property type="evidence" value="ECO:0007669"/>
    <property type="project" value="TreeGrafter"/>
</dbReference>
<keyword evidence="8" id="KW-0448">Lipopolysaccharide biosynthesis</keyword>
<comment type="pathway">
    <text evidence="1 8">Bacterial outer membrane biogenesis; LPS core biosynthesis.</text>
</comment>
<dbReference type="InterPro" id="IPR038107">
    <property type="entry name" value="Glycos_transf_N_sf"/>
</dbReference>
<dbReference type="PANTHER" id="PTHR42755:SF1">
    <property type="entry name" value="3-DEOXY-D-MANNO-OCTULOSONIC ACID TRANSFERASE, MITOCHONDRIAL-RELATED"/>
    <property type="match status" value="1"/>
</dbReference>
<dbReference type="PANTHER" id="PTHR42755">
    <property type="entry name" value="3-DEOXY-MANNO-OCTULOSONATE CYTIDYLYLTRANSFERASE"/>
    <property type="match status" value="1"/>
</dbReference>
<dbReference type="GO" id="GO:0005886">
    <property type="term" value="C:plasma membrane"/>
    <property type="evidence" value="ECO:0007669"/>
    <property type="project" value="UniProtKB-SubCell"/>
</dbReference>
<comment type="function">
    <text evidence="8">Involved in lipopolysaccharide (LPS) biosynthesis. Catalyzes the transfer of 3-deoxy-D-manno-octulosonate (Kdo) residue(s) from CMP-Kdo to lipid IV(A), the tetraacyldisaccharide-1,4'-bisphosphate precursor of lipid A.</text>
</comment>
<sequence>MQRIYNVLVNLSGVVLKSAGYFSKKLKEFTAGRTELFERLEASIDANEQYIWVHAASLGEFEMAVPVIKMFKSNYPTKKIVVSFFSPSGYKNKKKHELVDHFTYLPLDTQKNAERFLNIIDPEMAFFIKYDFWPNFLYALKERKVRTFLVSGVFRKDQLFFKSYGKWMRDSLKAFEHFFVQNEESLQLLQSVGFDNASLSGDTRFDRVAAQIESNNRIDFIEDFKGDELLMVCGSTWPEDESLMLDFINTSPDIKFIIAPHQIKEEKIRNLEESLNIPFAKFSTKEATDLKKARLLILDTIGLLGRAYSYADIAYVGGAAGKTGLHNILEPATFGIPIIIGENYKRFPEAEKLRQLAGLFSVGTAKDFTKISEKLVKDKDFREKTGMISGHFVNSNTGATGSLEKYLREDKNLI</sequence>
<comment type="similarity">
    <text evidence="8">Belongs to the glycosyltransferase group 1 family.</text>
</comment>
<evidence type="ECO:0000256" key="6">
    <source>
        <dbReference type="ARBA" id="ARBA00049183"/>
    </source>
</evidence>
<evidence type="ECO:0000256" key="5">
    <source>
        <dbReference type="ARBA" id="ARBA00031445"/>
    </source>
</evidence>
<evidence type="ECO:0000256" key="2">
    <source>
        <dbReference type="ARBA" id="ARBA00012621"/>
    </source>
</evidence>
<dbReference type="Pfam" id="PF04413">
    <property type="entry name" value="Glycos_transf_N"/>
    <property type="match status" value="1"/>
</dbReference>
<keyword evidence="8" id="KW-0472">Membrane</keyword>
<evidence type="ECO:0000256" key="7">
    <source>
        <dbReference type="PIRSR" id="PIRSR639901-1"/>
    </source>
</evidence>
<evidence type="ECO:0000313" key="11">
    <source>
        <dbReference type="Proteomes" id="UP000182510"/>
    </source>
</evidence>
<dbReference type="KEGG" id="grl:LPB144_07840"/>
<keyword evidence="4 8" id="KW-0808">Transferase</keyword>
<reference evidence="10 11" key="1">
    <citation type="submission" date="2016-11" db="EMBL/GenBank/DDBJ databases">
        <title>Gramella sp. LPB0144 isolated from marine environment.</title>
        <authorList>
            <person name="Kim E."/>
            <person name="Yi H."/>
        </authorList>
    </citation>
    <scope>NUCLEOTIDE SEQUENCE [LARGE SCALE GENOMIC DNA]</scope>
    <source>
        <strain evidence="10 11">LPB0144</strain>
    </source>
</reference>
<feature type="domain" description="3-deoxy-D-manno-octulosonic-acid transferase N-terminal" evidence="9">
    <location>
        <begin position="36"/>
        <end position="206"/>
    </location>
</feature>
<proteinExistence type="inferred from homology"/>
<dbReference type="Proteomes" id="UP000182510">
    <property type="component" value="Chromosome"/>
</dbReference>
<keyword evidence="11" id="KW-1185">Reference proteome</keyword>
<evidence type="ECO:0000256" key="4">
    <source>
        <dbReference type="ARBA" id="ARBA00022679"/>
    </source>
</evidence>
<gene>
    <name evidence="10" type="ORF">LPB144_07840</name>
</gene>
<dbReference type="Gene3D" id="3.40.50.11720">
    <property type="entry name" value="3-Deoxy-D-manno-octulosonic-acid transferase, N-terminal domain"/>
    <property type="match status" value="1"/>
</dbReference>